<evidence type="ECO:0000313" key="4">
    <source>
        <dbReference type="Proteomes" id="UP000658320"/>
    </source>
</evidence>
<accession>A0A918BXM6</accession>
<sequence>MAAGLFVLLTTLEAIRRIGESRRRSAPRRRLLRLGALVLGGVALLAAVPASATTGRTENGSSSCRAGADPTVTTRATTPGAEVLHTYRMSFATEMANAIRVNKAKLLPLLPEGYEPVSASDVGVGGENDGVFVIVNVCNENFSIDGTVSQPTSLVNIPSILVREPADAAAAGLNIPGAFHIYPLDIYINDQAYVDSLRSADMPVQLIPDITHDRRIDDTGVGELTVRVPARKNPFASFNEGLGFSSTGRVDVVVWYEGDKGTAALTFQFDLAQEGPARSEVFTEPGTKLNHILTGGGLGPGPTDPDTGFESIRTPSLSFQYPQGGSGSLILIKKPCGYGSLCAER</sequence>
<keyword evidence="2" id="KW-1133">Transmembrane helix</keyword>
<keyword evidence="4" id="KW-1185">Reference proteome</keyword>
<protein>
    <submittedName>
        <fullName evidence="3">Uncharacterized protein</fullName>
    </submittedName>
</protein>
<evidence type="ECO:0000256" key="2">
    <source>
        <dbReference type="SAM" id="Phobius"/>
    </source>
</evidence>
<feature type="region of interest" description="Disordered" evidence="1">
    <location>
        <begin position="53"/>
        <end position="74"/>
    </location>
</feature>
<keyword evidence="2" id="KW-0472">Membrane</keyword>
<dbReference type="RefSeq" id="WP_189932309.1">
    <property type="nucleotide sequence ID" value="NZ_BMSX01000002.1"/>
</dbReference>
<reference evidence="3" key="2">
    <citation type="submission" date="2020-09" db="EMBL/GenBank/DDBJ databases">
        <authorList>
            <person name="Sun Q."/>
            <person name="Ohkuma M."/>
        </authorList>
    </citation>
    <scope>NUCLEOTIDE SEQUENCE</scope>
    <source>
        <strain evidence="3">JCM 4346</strain>
    </source>
</reference>
<reference evidence="3" key="1">
    <citation type="journal article" date="2014" name="Int. J. Syst. Evol. Microbiol.">
        <title>Complete genome sequence of Corynebacterium casei LMG S-19264T (=DSM 44701T), isolated from a smear-ripened cheese.</title>
        <authorList>
            <consortium name="US DOE Joint Genome Institute (JGI-PGF)"/>
            <person name="Walter F."/>
            <person name="Albersmeier A."/>
            <person name="Kalinowski J."/>
            <person name="Ruckert C."/>
        </authorList>
    </citation>
    <scope>NUCLEOTIDE SEQUENCE</scope>
    <source>
        <strain evidence="3">JCM 4346</strain>
    </source>
</reference>
<name>A0A918BXM6_9ACTN</name>
<keyword evidence="2" id="KW-0812">Transmembrane</keyword>
<feature type="compositionally biased region" description="Polar residues" evidence="1">
    <location>
        <begin position="53"/>
        <end position="64"/>
    </location>
</feature>
<dbReference type="EMBL" id="BMSX01000002">
    <property type="protein sequence ID" value="GGQ96008.1"/>
    <property type="molecule type" value="Genomic_DNA"/>
</dbReference>
<feature type="transmembrane region" description="Helical" evidence="2">
    <location>
        <begin position="31"/>
        <end position="52"/>
    </location>
</feature>
<comment type="caution">
    <text evidence="3">The sequence shown here is derived from an EMBL/GenBank/DDBJ whole genome shotgun (WGS) entry which is preliminary data.</text>
</comment>
<dbReference type="AlphaFoldDB" id="A0A918BXM6"/>
<evidence type="ECO:0000256" key="1">
    <source>
        <dbReference type="SAM" id="MobiDB-lite"/>
    </source>
</evidence>
<proteinExistence type="predicted"/>
<dbReference type="Proteomes" id="UP000658320">
    <property type="component" value="Unassembled WGS sequence"/>
</dbReference>
<evidence type="ECO:0000313" key="3">
    <source>
        <dbReference type="EMBL" id="GGQ96008.1"/>
    </source>
</evidence>
<organism evidence="3 4">
    <name type="scientific">Streptomyces aurantiogriseus</name>
    <dbReference type="NCBI Taxonomy" id="66870"/>
    <lineage>
        <taxon>Bacteria</taxon>
        <taxon>Bacillati</taxon>
        <taxon>Actinomycetota</taxon>
        <taxon>Actinomycetes</taxon>
        <taxon>Kitasatosporales</taxon>
        <taxon>Streptomycetaceae</taxon>
        <taxon>Streptomyces</taxon>
    </lineage>
</organism>
<gene>
    <name evidence="3" type="ORF">GCM10010251_08390</name>
</gene>